<dbReference type="GO" id="GO:0004674">
    <property type="term" value="F:protein serine/threonine kinase activity"/>
    <property type="evidence" value="ECO:0007669"/>
    <property type="project" value="UniProtKB-KW"/>
</dbReference>
<dbReference type="SUPFAM" id="SSF52540">
    <property type="entry name" value="P-loop containing nucleoside triphosphate hydrolases"/>
    <property type="match status" value="1"/>
</dbReference>
<dbReference type="SMART" id="SM00220">
    <property type="entry name" value="S_TKc"/>
    <property type="match status" value="1"/>
</dbReference>
<evidence type="ECO:0000256" key="3">
    <source>
        <dbReference type="ARBA" id="ARBA00022679"/>
    </source>
</evidence>
<dbReference type="Proteomes" id="UP001149140">
    <property type="component" value="Unassembled WGS sequence"/>
</dbReference>
<dbReference type="SUPFAM" id="SSF56112">
    <property type="entry name" value="Protein kinase-like (PK-like)"/>
    <property type="match status" value="1"/>
</dbReference>
<dbReference type="AlphaFoldDB" id="A0A9X3MU68"/>
<organism evidence="8 9">
    <name type="scientific">Solirubrobacter ginsenosidimutans</name>
    <dbReference type="NCBI Taxonomy" id="490573"/>
    <lineage>
        <taxon>Bacteria</taxon>
        <taxon>Bacillati</taxon>
        <taxon>Actinomycetota</taxon>
        <taxon>Thermoleophilia</taxon>
        <taxon>Solirubrobacterales</taxon>
        <taxon>Solirubrobacteraceae</taxon>
        <taxon>Solirubrobacter</taxon>
    </lineage>
</organism>
<feature type="domain" description="Protein kinase" evidence="7">
    <location>
        <begin position="24"/>
        <end position="280"/>
    </location>
</feature>
<dbReference type="Gene3D" id="3.30.200.20">
    <property type="entry name" value="Phosphorylase Kinase, domain 1"/>
    <property type="match status" value="1"/>
</dbReference>
<keyword evidence="4" id="KW-0547">Nucleotide-binding</keyword>
<keyword evidence="2" id="KW-0723">Serine/threonine-protein kinase</keyword>
<sequence length="1164" mass="125657">MADHPGSETQDDRAPATELVAGRYRLLRRLGQGSSKIVYLAEDQVLPRQVALALVPGTDLASGRFLDEARLMAQLGVHPNVVTIHDIGEADGTPFIVTPYFEGGSLDEHLAAAPDGRLEIAEAVRIAAEVASGLAHAHAAGIVHRDVKPSNVWLTGERRAALGDFGIARSLEHPGDTTEGMLVGTALYVSPEQALGAAVDARSDLYSLGVTLYELVCGERPFTGSSAAEIVERHRHDAPPPPSRLNVRVPAVLERLILGLLSKRAADRPESAEAVRKALLGTMELPPAPAHTTAGFVGRAEELARGRDALAGALAGRGRMVAITGEPGIGKTRIARELAAEAEAAGAAVLSFACPEETGAPAYWPWRQLLRSLPTIVRRTPPLPPEVAALIDGQEAAEQPADPEEARFRTFEAILSVFEAASARRALALVHEDFQWADPLSVRLLCHLARRISSARILLVVTYRDGAIGPGDPLREVADVVADVHHVGLELRGLGEPEIGEFIERTAGVRSPPLAGALARHTGGNPFFVAEIVRMLRSEGRLDDADIGASLPTRVRQVVGRRLDRLSPDVRRTLEAAAVQGAEFELDVLAATAEASRMAIYDALETARATHLVTPASGRPRTWRFAHAIIRDAVAADLPESRQALLHAAVGRALERHPREGRIDDVEALALHFVAAAELGDEEAERAVHYSRLAAEAATRLHAYPQAARHYERALTALGLRESAHARERFDLLLALADAVTSQGDAAAGRRIYIWAAAEARRLDDPDAFAEAAVGHSEWQEYGGSPETVSSLLEETLERLPAGDSALRATVLGHLASRLPAGRQPEREQLIDDGIAMARRLDDRDVLAVLVTRSLFVHWGAERRETRRRRAEESLLLAGSGRPSVAALWTRVVRLLDAFAVGRMVDAHAELAEFELLAERLGRPFYTWFDLVIKGTLDTFSGSLDEAERLADRAFALISRLESDSGQEYAVQRLALARMRGRPQDAPAAQLRDYAERFATLPVWLAMAASLEADLGRADAARRALDAAMGPGPRGLQPDEDWLSRLFLLAEAAAAVGDARHATRLYALLEPYAEVNVITERGWAAWGAAARSLGKLAAVCGEPEQATAWFERALALHRAWGAEPLVAHTILDHARALPHSGPSEALRHEALELSARLGLEARLP</sequence>
<comment type="caution">
    <text evidence="8">The sequence shown here is derived from an EMBL/GenBank/DDBJ whole genome shotgun (WGS) entry which is preliminary data.</text>
</comment>
<keyword evidence="5 8" id="KW-0418">Kinase</keyword>
<evidence type="ECO:0000256" key="2">
    <source>
        <dbReference type="ARBA" id="ARBA00022527"/>
    </source>
</evidence>
<dbReference type="InterPro" id="IPR041664">
    <property type="entry name" value="AAA_16"/>
</dbReference>
<keyword evidence="9" id="KW-1185">Reference proteome</keyword>
<evidence type="ECO:0000256" key="4">
    <source>
        <dbReference type="ARBA" id="ARBA00022741"/>
    </source>
</evidence>
<protein>
    <recommendedName>
        <fullName evidence="1">non-specific serine/threonine protein kinase</fullName>
        <ecNumber evidence="1">2.7.11.1</ecNumber>
    </recommendedName>
</protein>
<dbReference type="InterPro" id="IPR000719">
    <property type="entry name" value="Prot_kinase_dom"/>
</dbReference>
<dbReference type="CDD" id="cd14014">
    <property type="entry name" value="STKc_PknB_like"/>
    <property type="match status" value="1"/>
</dbReference>
<dbReference type="FunFam" id="1.10.510.10:FF:000021">
    <property type="entry name" value="Serine/threonine protein kinase"/>
    <property type="match status" value="1"/>
</dbReference>
<dbReference type="Gene3D" id="3.40.50.300">
    <property type="entry name" value="P-loop containing nucleotide triphosphate hydrolases"/>
    <property type="match status" value="1"/>
</dbReference>
<dbReference type="RefSeq" id="WP_270038543.1">
    <property type="nucleotide sequence ID" value="NZ_JAPDOD010000003.1"/>
</dbReference>
<gene>
    <name evidence="8" type="ORF">OM076_05835</name>
</gene>
<dbReference type="EMBL" id="JAPDOD010000003">
    <property type="protein sequence ID" value="MDA0159773.1"/>
    <property type="molecule type" value="Genomic_DNA"/>
</dbReference>
<evidence type="ECO:0000313" key="9">
    <source>
        <dbReference type="Proteomes" id="UP001149140"/>
    </source>
</evidence>
<dbReference type="Pfam" id="PF13191">
    <property type="entry name" value="AAA_16"/>
    <property type="match status" value="1"/>
</dbReference>
<keyword evidence="6" id="KW-0067">ATP-binding</keyword>
<dbReference type="Pfam" id="PF00069">
    <property type="entry name" value="Pkinase"/>
    <property type="match status" value="1"/>
</dbReference>
<evidence type="ECO:0000259" key="7">
    <source>
        <dbReference type="PROSITE" id="PS50011"/>
    </source>
</evidence>
<evidence type="ECO:0000256" key="1">
    <source>
        <dbReference type="ARBA" id="ARBA00012513"/>
    </source>
</evidence>
<evidence type="ECO:0000256" key="5">
    <source>
        <dbReference type="ARBA" id="ARBA00022777"/>
    </source>
</evidence>
<dbReference type="PROSITE" id="PS50011">
    <property type="entry name" value="PROTEIN_KINASE_DOM"/>
    <property type="match status" value="1"/>
</dbReference>
<reference evidence="8" key="1">
    <citation type="submission" date="2022-10" db="EMBL/GenBank/DDBJ databases">
        <title>The WGS of Solirubrobacter ginsenosidimutans DSM 21036.</title>
        <authorList>
            <person name="Jiang Z."/>
        </authorList>
    </citation>
    <scope>NUCLEOTIDE SEQUENCE</scope>
    <source>
        <strain evidence="8">DSM 21036</strain>
    </source>
</reference>
<keyword evidence="3" id="KW-0808">Transferase</keyword>
<dbReference type="Gene3D" id="1.10.510.10">
    <property type="entry name" value="Transferase(Phosphotransferase) domain 1"/>
    <property type="match status" value="1"/>
</dbReference>
<name>A0A9X3MU68_9ACTN</name>
<dbReference type="InterPro" id="IPR027417">
    <property type="entry name" value="P-loop_NTPase"/>
</dbReference>
<dbReference type="GO" id="GO:0005524">
    <property type="term" value="F:ATP binding"/>
    <property type="evidence" value="ECO:0007669"/>
    <property type="project" value="UniProtKB-KW"/>
</dbReference>
<accession>A0A9X3MU68</accession>
<dbReference type="EC" id="2.7.11.1" evidence="1"/>
<dbReference type="PANTHER" id="PTHR43289:SF34">
    <property type="entry name" value="SERINE_THREONINE-PROTEIN KINASE YBDM-RELATED"/>
    <property type="match status" value="1"/>
</dbReference>
<dbReference type="PANTHER" id="PTHR43289">
    <property type="entry name" value="MITOGEN-ACTIVATED PROTEIN KINASE KINASE KINASE 20-RELATED"/>
    <property type="match status" value="1"/>
</dbReference>
<evidence type="ECO:0000256" key="6">
    <source>
        <dbReference type="ARBA" id="ARBA00022840"/>
    </source>
</evidence>
<dbReference type="InterPro" id="IPR011009">
    <property type="entry name" value="Kinase-like_dom_sf"/>
</dbReference>
<evidence type="ECO:0000313" key="8">
    <source>
        <dbReference type="EMBL" id="MDA0159773.1"/>
    </source>
</evidence>
<proteinExistence type="predicted"/>